<evidence type="ECO:0000256" key="1">
    <source>
        <dbReference type="ARBA" id="ARBA00001957"/>
    </source>
</evidence>
<dbReference type="InterPro" id="IPR010071">
    <property type="entry name" value="AA_adenyl_dom"/>
</dbReference>
<dbReference type="CDD" id="cd17643">
    <property type="entry name" value="A_NRPS_Cytc1-like"/>
    <property type="match status" value="1"/>
</dbReference>
<feature type="non-terminal residue" evidence="6">
    <location>
        <position position="1"/>
    </location>
</feature>
<keyword evidence="7" id="KW-1185">Reference proteome</keyword>
<dbReference type="PROSITE" id="PS50075">
    <property type="entry name" value="CARRIER"/>
    <property type="match status" value="2"/>
</dbReference>
<evidence type="ECO:0000259" key="5">
    <source>
        <dbReference type="PROSITE" id="PS50075"/>
    </source>
</evidence>
<dbReference type="PANTHER" id="PTHR45527">
    <property type="entry name" value="NONRIBOSOMAL PEPTIDE SYNTHETASE"/>
    <property type="match status" value="1"/>
</dbReference>
<dbReference type="PANTHER" id="PTHR45527:SF14">
    <property type="entry name" value="PLIPASTATIN SYNTHASE SUBUNIT B"/>
    <property type="match status" value="1"/>
</dbReference>
<evidence type="ECO:0000313" key="7">
    <source>
        <dbReference type="Proteomes" id="UP001519310"/>
    </source>
</evidence>
<dbReference type="SMART" id="SM00823">
    <property type="entry name" value="PKS_PP"/>
    <property type="match status" value="2"/>
</dbReference>
<dbReference type="SUPFAM" id="SSF47336">
    <property type="entry name" value="ACP-like"/>
    <property type="match status" value="2"/>
</dbReference>
<dbReference type="InterPro" id="IPR006162">
    <property type="entry name" value="Ppantetheine_attach_site"/>
</dbReference>
<dbReference type="Gene3D" id="3.30.559.30">
    <property type="entry name" value="Nonribosomal peptide synthetase, condensation domain"/>
    <property type="match status" value="1"/>
</dbReference>
<dbReference type="RefSeq" id="WP_209468468.1">
    <property type="nucleotide sequence ID" value="NZ_JAGGLQ010000029.1"/>
</dbReference>
<dbReference type="Pfam" id="PF00501">
    <property type="entry name" value="AMP-binding"/>
    <property type="match status" value="1"/>
</dbReference>
<dbReference type="CDD" id="cd19540">
    <property type="entry name" value="LCL_NRPS-like"/>
    <property type="match status" value="1"/>
</dbReference>
<keyword evidence="3" id="KW-0597">Phosphoprotein</keyword>
<dbReference type="InterPro" id="IPR036736">
    <property type="entry name" value="ACP-like_sf"/>
</dbReference>
<dbReference type="InterPro" id="IPR020845">
    <property type="entry name" value="AMP-binding_CS"/>
</dbReference>
<feature type="compositionally biased region" description="Polar residues" evidence="4">
    <location>
        <begin position="1192"/>
        <end position="1202"/>
    </location>
</feature>
<dbReference type="EMBL" id="JAGGLQ010000029">
    <property type="protein sequence ID" value="MBP2041755.1"/>
    <property type="molecule type" value="Genomic_DNA"/>
</dbReference>
<dbReference type="InterPro" id="IPR042099">
    <property type="entry name" value="ANL_N_sf"/>
</dbReference>
<sequence>AALPGLVRAFVEGRLPEYMVPSAVVVLEALPLTGNGKLDRKALPAPELTGSADRGPASPQEALLCAAFEQVLGVEGVGVGDDFFELGGHSLLAVRLVSRIRAVMGVEVPLQAVFEAPTVAAMAARLAGAGEARLALEARERPERIPLSFAQQRLWFIDQLEGSTAYHIPILLPLPGDVDREALGEALRDVIGRHEVLRTVFATVDGEPYQRIIDLDDLAWEIDVVEVAPEALDGAIAEAKGRAFDLAAEAPIRAWLFESGPQESTLLIVVHHIAGDGWSDGPLSRDVATAYTARREGRAPEWVPLPVQYADYALWQRELLGDEQDPESPMARQIAQWRDALAGIPEELELPVDRPRPAVASHRGIDAPVVIPAEVHARLVKVARAEGVTMNMVLQSALAVLLSKLGAGQDIPMGSANAGRTDVALDDLVGFFVNTLVVRADLSGDPEFRNVLGRVREATLSGMANQDVPFERLVEDLAPARSRARHPLFQVMLNVQNGGSATPDLPAAPVGVTAGATAAKFDLTFGLGEVFDEHGAPAGLRGAVTAAADLFDAGSAERIALRFGRVLSAVAADPRVPVSGVDVLDEAERHQLLVEWQVDPVDAAPATLLELFEAQAARTPDAVAVVAEGAEVTYGQLDARANRLARLMLDRGVGPESVVGLLHERSADLVVAMVAVVKTGGAYLPLDPAYPDDRVTYTLEDAGATLVLASPQLTARANGFGVPVVVADGSAAAAADRGPLGPDERTAASPAHPAYVIYTSGSTGRPKGVVVSHEAVTGMLAQTRSLLGFGPGDVWSWFHSFAFDFSVWELWGALLHGGRAVVVPVGVSRSPEAFLDLLERERVTVLSQTPSAFYQLMATEERSPQALASLRAVVFGGEALDPARLAGWWERHPQGPRLVNMYGITETTVHVTYQELAAEPAAPGSVIGRGLPGLRVYVLDEWLRPVPPGVPGEVYVAGGQLARGYLGRPALTAERFVADPFGTGRLYRTGDRARWSADGCLVFAGRADEQVKVRGFRIEPDEVAAAVAGHPAVAQAVVIAREDVPGDTRLVAYVTAANTEPDLDGPGLRSLVREFAAERLPSFMVPAAVVVVESLPLTVNGKLDRKALPAPEYGTTGGREPSDEREKAVCDAFAAVLGLESVGVDDDFFALGGHSLLAVRLINRIRTVLNAEVEIAALFDAPTPAGLAERLGQQTEQAQQAPTRPALRPRRNQEES</sequence>
<dbReference type="Gene3D" id="3.40.50.1820">
    <property type="entry name" value="alpha/beta hydrolase"/>
    <property type="match status" value="1"/>
</dbReference>
<dbReference type="NCBIfam" id="TIGR01733">
    <property type="entry name" value="AA-adenyl-dom"/>
    <property type="match status" value="1"/>
</dbReference>
<dbReference type="Gene3D" id="1.10.1200.10">
    <property type="entry name" value="ACP-like"/>
    <property type="match status" value="1"/>
</dbReference>
<dbReference type="Proteomes" id="UP001519310">
    <property type="component" value="Unassembled WGS sequence"/>
</dbReference>
<dbReference type="InterPro" id="IPR001242">
    <property type="entry name" value="Condensation_dom"/>
</dbReference>
<dbReference type="Pfam" id="PF00550">
    <property type="entry name" value="PP-binding"/>
    <property type="match status" value="2"/>
</dbReference>
<accession>A0ABS4LHZ8</accession>
<dbReference type="PROSITE" id="PS00012">
    <property type="entry name" value="PHOSPHOPANTETHEINE"/>
    <property type="match status" value="2"/>
</dbReference>
<evidence type="ECO:0000313" key="6">
    <source>
        <dbReference type="EMBL" id="MBP2041755.1"/>
    </source>
</evidence>
<dbReference type="Pfam" id="PF13193">
    <property type="entry name" value="AMP-binding_C"/>
    <property type="match status" value="1"/>
</dbReference>
<name>A0ABS4LHZ8_STRAV</name>
<protein>
    <submittedName>
        <fullName evidence="6">Amino acid adenylation domain-containing protein</fullName>
    </submittedName>
</protein>
<proteinExistence type="predicted"/>
<reference evidence="6 7" key="1">
    <citation type="submission" date="2021-03" db="EMBL/GenBank/DDBJ databases">
        <title>Genomic Encyclopedia of Type Strains, Phase IV (KMG-IV): sequencing the most valuable type-strain genomes for metagenomic binning, comparative biology and taxonomic classification.</title>
        <authorList>
            <person name="Goeker M."/>
        </authorList>
    </citation>
    <scope>NUCLEOTIDE SEQUENCE [LARGE SCALE GENOMIC DNA]</scope>
    <source>
        <strain evidence="6 7">DSM 40526</strain>
    </source>
</reference>
<dbReference type="PROSITE" id="PS00455">
    <property type="entry name" value="AMP_BINDING"/>
    <property type="match status" value="1"/>
</dbReference>
<dbReference type="InterPro" id="IPR023213">
    <property type="entry name" value="CAT-like_dom_sf"/>
</dbReference>
<evidence type="ECO:0000256" key="2">
    <source>
        <dbReference type="ARBA" id="ARBA00022450"/>
    </source>
</evidence>
<dbReference type="InterPro" id="IPR045851">
    <property type="entry name" value="AMP-bd_C_sf"/>
</dbReference>
<feature type="domain" description="Carrier" evidence="5">
    <location>
        <begin position="55"/>
        <end position="130"/>
    </location>
</feature>
<feature type="domain" description="Carrier" evidence="5">
    <location>
        <begin position="1120"/>
        <end position="1195"/>
    </location>
</feature>
<gene>
    <name evidence="6" type="ORF">J2Z77_007617</name>
</gene>
<dbReference type="InterPro" id="IPR025110">
    <property type="entry name" value="AMP-bd_C"/>
</dbReference>
<organism evidence="6 7">
    <name type="scientific">Streptomyces avidinii</name>
    <dbReference type="NCBI Taxonomy" id="1895"/>
    <lineage>
        <taxon>Bacteria</taxon>
        <taxon>Bacillati</taxon>
        <taxon>Actinomycetota</taxon>
        <taxon>Actinomycetes</taxon>
        <taxon>Kitasatosporales</taxon>
        <taxon>Streptomycetaceae</taxon>
        <taxon>Streptomyces</taxon>
    </lineage>
</organism>
<dbReference type="SUPFAM" id="SSF56801">
    <property type="entry name" value="Acetyl-CoA synthetase-like"/>
    <property type="match status" value="2"/>
</dbReference>
<evidence type="ECO:0000256" key="3">
    <source>
        <dbReference type="ARBA" id="ARBA00022553"/>
    </source>
</evidence>
<dbReference type="InterPro" id="IPR009081">
    <property type="entry name" value="PP-bd_ACP"/>
</dbReference>
<feature type="region of interest" description="Disordered" evidence="4">
    <location>
        <begin position="1188"/>
        <end position="1216"/>
    </location>
</feature>
<dbReference type="Pfam" id="PF00668">
    <property type="entry name" value="Condensation"/>
    <property type="match status" value="1"/>
</dbReference>
<dbReference type="Gene3D" id="3.40.50.12780">
    <property type="entry name" value="N-terminal domain of ligase-like"/>
    <property type="match status" value="1"/>
</dbReference>
<dbReference type="InterPro" id="IPR020806">
    <property type="entry name" value="PKS_PP-bd"/>
</dbReference>
<dbReference type="InterPro" id="IPR000873">
    <property type="entry name" value="AMP-dep_synth/lig_dom"/>
</dbReference>
<evidence type="ECO:0000256" key="4">
    <source>
        <dbReference type="SAM" id="MobiDB-lite"/>
    </source>
</evidence>
<dbReference type="Gene3D" id="3.30.300.30">
    <property type="match status" value="2"/>
</dbReference>
<dbReference type="SUPFAM" id="SSF52777">
    <property type="entry name" value="CoA-dependent acyltransferases"/>
    <property type="match status" value="2"/>
</dbReference>
<dbReference type="Gene3D" id="3.30.559.10">
    <property type="entry name" value="Chloramphenicol acetyltransferase-like domain"/>
    <property type="match status" value="1"/>
</dbReference>
<dbReference type="InterPro" id="IPR029058">
    <property type="entry name" value="AB_hydrolase_fold"/>
</dbReference>
<comment type="cofactor">
    <cofactor evidence="1">
        <name>pantetheine 4'-phosphate</name>
        <dbReference type="ChEBI" id="CHEBI:47942"/>
    </cofactor>
</comment>
<keyword evidence="2" id="KW-0596">Phosphopantetheine</keyword>
<comment type="caution">
    <text evidence="6">The sequence shown here is derived from an EMBL/GenBank/DDBJ whole genome shotgun (WGS) entry which is preliminary data.</text>
</comment>